<dbReference type="GO" id="GO:0006508">
    <property type="term" value="P:proteolysis"/>
    <property type="evidence" value="ECO:0007669"/>
    <property type="project" value="UniProtKB-KW"/>
</dbReference>
<dbReference type="Gene3D" id="3.90.230.10">
    <property type="entry name" value="Creatinase/methionine aminopeptidase superfamily"/>
    <property type="match status" value="1"/>
</dbReference>
<dbReference type="GO" id="GO:0008237">
    <property type="term" value="F:metallopeptidase activity"/>
    <property type="evidence" value="ECO:0007669"/>
    <property type="project" value="UniProtKB-KW"/>
</dbReference>
<evidence type="ECO:0000259" key="7">
    <source>
        <dbReference type="Pfam" id="PF00557"/>
    </source>
</evidence>
<keyword evidence="4" id="KW-0378">Hydrolase</keyword>
<dbReference type="EMBL" id="JBJKFK010005246">
    <property type="protein sequence ID" value="KAL3308430.1"/>
    <property type="molecule type" value="Genomic_DNA"/>
</dbReference>
<comment type="caution">
    <text evidence="8">The sequence shown here is derived from an EMBL/GenBank/DDBJ whole genome shotgun (WGS) entry which is preliminary data.</text>
</comment>
<dbReference type="PANTHER" id="PTHR48480">
    <property type="match status" value="1"/>
</dbReference>
<organism evidence="8 9">
    <name type="scientific">Cichlidogyrus casuarinus</name>
    <dbReference type="NCBI Taxonomy" id="1844966"/>
    <lineage>
        <taxon>Eukaryota</taxon>
        <taxon>Metazoa</taxon>
        <taxon>Spiralia</taxon>
        <taxon>Lophotrochozoa</taxon>
        <taxon>Platyhelminthes</taxon>
        <taxon>Monogenea</taxon>
        <taxon>Monopisthocotylea</taxon>
        <taxon>Dactylogyridea</taxon>
        <taxon>Ancyrocephalidae</taxon>
        <taxon>Cichlidogyrus</taxon>
    </lineage>
</organism>
<dbReference type="GO" id="GO:0046872">
    <property type="term" value="F:metal ion binding"/>
    <property type="evidence" value="ECO:0007669"/>
    <property type="project" value="UniProtKB-KW"/>
</dbReference>
<evidence type="ECO:0000256" key="4">
    <source>
        <dbReference type="ARBA" id="ARBA00022801"/>
    </source>
</evidence>
<name>A0ABD2PLQ8_9PLAT</name>
<protein>
    <recommendedName>
        <fullName evidence="7">Peptidase M24 domain-containing protein</fullName>
    </recommendedName>
</protein>
<evidence type="ECO:0000256" key="1">
    <source>
        <dbReference type="ARBA" id="ARBA00001936"/>
    </source>
</evidence>
<evidence type="ECO:0000256" key="2">
    <source>
        <dbReference type="ARBA" id="ARBA00022670"/>
    </source>
</evidence>
<keyword evidence="5" id="KW-0482">Metalloprotease</keyword>
<keyword evidence="3" id="KW-0479">Metal-binding</keyword>
<dbReference type="Pfam" id="PF00557">
    <property type="entry name" value="Peptidase_M24"/>
    <property type="match status" value="1"/>
</dbReference>
<evidence type="ECO:0000313" key="9">
    <source>
        <dbReference type="Proteomes" id="UP001626550"/>
    </source>
</evidence>
<sequence length="105" mass="11804">QCPPRSELPGLRALRTARLLEAGMVLTVEPGCYFIDILLKKALADPKTAKFFDKEILQRYIHVGGVRIEDNVVITETGSELLTDVPRTVEEIEQWMAGGPYKQFT</sequence>
<evidence type="ECO:0000313" key="8">
    <source>
        <dbReference type="EMBL" id="KAL3308430.1"/>
    </source>
</evidence>
<dbReference type="InterPro" id="IPR052433">
    <property type="entry name" value="X-Pro_dipept-like"/>
</dbReference>
<feature type="non-terminal residue" evidence="8">
    <location>
        <position position="1"/>
    </location>
</feature>
<comment type="cofactor">
    <cofactor evidence="1">
        <name>Mn(2+)</name>
        <dbReference type="ChEBI" id="CHEBI:29035"/>
    </cofactor>
</comment>
<gene>
    <name evidence="8" type="ORF">Ciccas_013039</name>
</gene>
<keyword evidence="2" id="KW-0645">Protease</keyword>
<dbReference type="SUPFAM" id="SSF55920">
    <property type="entry name" value="Creatinase/aminopeptidase"/>
    <property type="match status" value="1"/>
</dbReference>
<feature type="domain" description="Peptidase M24" evidence="7">
    <location>
        <begin position="16"/>
        <end position="76"/>
    </location>
</feature>
<dbReference type="InterPro" id="IPR036005">
    <property type="entry name" value="Creatinase/aminopeptidase-like"/>
</dbReference>
<accession>A0ABD2PLQ8</accession>
<reference evidence="8 9" key="1">
    <citation type="submission" date="2024-11" db="EMBL/GenBank/DDBJ databases">
        <title>Adaptive evolution of stress response genes in parasites aligns with host niche diversity.</title>
        <authorList>
            <person name="Hahn C."/>
            <person name="Resl P."/>
        </authorList>
    </citation>
    <scope>NUCLEOTIDE SEQUENCE [LARGE SCALE GENOMIC DNA]</scope>
    <source>
        <strain evidence="8">EGGRZ-B1_66</strain>
        <tissue evidence="8">Body</tissue>
    </source>
</reference>
<keyword evidence="6" id="KW-0464">Manganese</keyword>
<proteinExistence type="predicted"/>
<evidence type="ECO:0000256" key="5">
    <source>
        <dbReference type="ARBA" id="ARBA00023049"/>
    </source>
</evidence>
<evidence type="ECO:0000256" key="6">
    <source>
        <dbReference type="ARBA" id="ARBA00023211"/>
    </source>
</evidence>
<dbReference type="AlphaFoldDB" id="A0ABD2PLQ8"/>
<keyword evidence="9" id="KW-1185">Reference proteome</keyword>
<dbReference type="InterPro" id="IPR000994">
    <property type="entry name" value="Pept_M24"/>
</dbReference>
<evidence type="ECO:0000256" key="3">
    <source>
        <dbReference type="ARBA" id="ARBA00022723"/>
    </source>
</evidence>
<dbReference type="PANTHER" id="PTHR48480:SF2">
    <property type="entry name" value="PEPTIDASE D"/>
    <property type="match status" value="1"/>
</dbReference>
<dbReference type="Proteomes" id="UP001626550">
    <property type="component" value="Unassembled WGS sequence"/>
</dbReference>